<accession>A0A0L7RF11</accession>
<feature type="non-terminal residue" evidence="1">
    <location>
        <position position="1"/>
    </location>
</feature>
<dbReference type="AlphaFoldDB" id="A0A0L7RF11"/>
<organism evidence="1 2">
    <name type="scientific">Habropoda laboriosa</name>
    <dbReference type="NCBI Taxonomy" id="597456"/>
    <lineage>
        <taxon>Eukaryota</taxon>
        <taxon>Metazoa</taxon>
        <taxon>Ecdysozoa</taxon>
        <taxon>Arthropoda</taxon>
        <taxon>Hexapoda</taxon>
        <taxon>Insecta</taxon>
        <taxon>Pterygota</taxon>
        <taxon>Neoptera</taxon>
        <taxon>Endopterygota</taxon>
        <taxon>Hymenoptera</taxon>
        <taxon>Apocrita</taxon>
        <taxon>Aculeata</taxon>
        <taxon>Apoidea</taxon>
        <taxon>Anthophila</taxon>
        <taxon>Apidae</taxon>
        <taxon>Habropoda</taxon>
    </lineage>
</organism>
<gene>
    <name evidence="1" type="ORF">WH47_09357</name>
</gene>
<evidence type="ECO:0000313" key="2">
    <source>
        <dbReference type="Proteomes" id="UP000053825"/>
    </source>
</evidence>
<proteinExistence type="predicted"/>
<evidence type="ECO:0000313" key="1">
    <source>
        <dbReference type="EMBL" id="KOC69399.1"/>
    </source>
</evidence>
<protein>
    <submittedName>
        <fullName evidence="1">Uncharacterized protein</fullName>
    </submittedName>
</protein>
<name>A0A0L7RF11_9HYME</name>
<dbReference type="EMBL" id="KQ414608">
    <property type="protein sequence ID" value="KOC69399.1"/>
    <property type="molecule type" value="Genomic_DNA"/>
</dbReference>
<reference evidence="1 2" key="1">
    <citation type="submission" date="2015-07" db="EMBL/GenBank/DDBJ databases">
        <title>The genome of Habropoda laboriosa.</title>
        <authorList>
            <person name="Pan H."/>
            <person name="Kapheim K."/>
        </authorList>
    </citation>
    <scope>NUCLEOTIDE SEQUENCE [LARGE SCALE GENOMIC DNA]</scope>
    <source>
        <strain evidence="1">0110345459</strain>
    </source>
</reference>
<sequence>GNLHTFPRPTENATQDIKNSTLFPHWTRSASPSVLAAVVCEINQVPNSNVGVQMKNL</sequence>
<dbReference type="Proteomes" id="UP000053825">
    <property type="component" value="Unassembled WGS sequence"/>
</dbReference>
<keyword evidence="2" id="KW-1185">Reference proteome</keyword>